<feature type="region of interest" description="Disordered" evidence="1">
    <location>
        <begin position="87"/>
        <end position="125"/>
    </location>
</feature>
<dbReference type="Proteomes" id="UP000235388">
    <property type="component" value="Unassembled WGS sequence"/>
</dbReference>
<keyword evidence="3" id="KW-1185">Reference proteome</keyword>
<evidence type="ECO:0000313" key="3">
    <source>
        <dbReference type="Proteomes" id="UP000235388"/>
    </source>
</evidence>
<evidence type="ECO:0000313" key="2">
    <source>
        <dbReference type="EMBL" id="PLW06451.1"/>
    </source>
</evidence>
<proteinExistence type="predicted"/>
<accession>A0A2N5RZN6</accession>
<protein>
    <submittedName>
        <fullName evidence="2">Uncharacterized protein</fullName>
    </submittedName>
</protein>
<comment type="caution">
    <text evidence="2">The sequence shown here is derived from an EMBL/GenBank/DDBJ whole genome shotgun (WGS) entry which is preliminary data.</text>
</comment>
<reference evidence="2 3" key="1">
    <citation type="submission" date="2017-11" db="EMBL/GenBank/DDBJ databases">
        <title>De novo assembly and phasing of dikaryotic genomes from two isolates of Puccinia coronata f. sp. avenae, the causal agent of oat crown rust.</title>
        <authorList>
            <person name="Miller M.E."/>
            <person name="Zhang Y."/>
            <person name="Omidvar V."/>
            <person name="Sperschneider J."/>
            <person name="Schwessinger B."/>
            <person name="Raley C."/>
            <person name="Palmer J.M."/>
            <person name="Garnica D."/>
            <person name="Upadhyaya N."/>
            <person name="Rathjen J."/>
            <person name="Taylor J.M."/>
            <person name="Park R.F."/>
            <person name="Dodds P.N."/>
            <person name="Hirsch C.D."/>
            <person name="Kianian S.F."/>
            <person name="Figueroa M."/>
        </authorList>
    </citation>
    <scope>NUCLEOTIDE SEQUENCE [LARGE SCALE GENOMIC DNA]</scope>
    <source>
        <strain evidence="2">12NC29</strain>
    </source>
</reference>
<dbReference type="AlphaFoldDB" id="A0A2N5RZN6"/>
<feature type="compositionally biased region" description="Polar residues" evidence="1">
    <location>
        <begin position="96"/>
        <end position="110"/>
    </location>
</feature>
<sequence>MVRFEEGEVEILKRPGSTEASLCGEPIEPQRVHSRTNDDLRTCVATPVPPAIEILLSQLPGPPMDDPNFRLVHKSPQTFRIAEGRFTYDSAPNGPSGVQQVARSPPSGSSAEAFREDPTMPTRPHTSRLSFVLSMLAVESEHADAIALELAEMSPAEQSEAIVCSQAATISRLDQSPTPIGAPSTGLLPGHIVTSLMSHEDQVRTHVYVGPFKYYPQDFICQIARESMLDEDIEAYNNDEQEKPLFQSVMISSSNPPRVHSACSQ</sequence>
<dbReference type="EMBL" id="PGCJ01001315">
    <property type="protein sequence ID" value="PLW06451.1"/>
    <property type="molecule type" value="Genomic_DNA"/>
</dbReference>
<organism evidence="2 3">
    <name type="scientific">Puccinia coronata f. sp. avenae</name>
    <dbReference type="NCBI Taxonomy" id="200324"/>
    <lineage>
        <taxon>Eukaryota</taxon>
        <taxon>Fungi</taxon>
        <taxon>Dikarya</taxon>
        <taxon>Basidiomycota</taxon>
        <taxon>Pucciniomycotina</taxon>
        <taxon>Pucciniomycetes</taxon>
        <taxon>Pucciniales</taxon>
        <taxon>Pucciniaceae</taxon>
        <taxon>Puccinia</taxon>
    </lineage>
</organism>
<evidence type="ECO:0000256" key="1">
    <source>
        <dbReference type="SAM" id="MobiDB-lite"/>
    </source>
</evidence>
<name>A0A2N5RZN6_9BASI</name>
<gene>
    <name evidence="2" type="ORF">PCANC_21421</name>
</gene>